<dbReference type="InterPro" id="IPR013429">
    <property type="entry name" value="Regulatory_FmdB_Zinc_ribbon"/>
</dbReference>
<reference evidence="2 3" key="1">
    <citation type="submission" date="2019-02" db="EMBL/GenBank/DDBJ databases">
        <title>Deep-cultivation of Planctomycetes and their phenomic and genomic characterization uncovers novel biology.</title>
        <authorList>
            <person name="Wiegand S."/>
            <person name="Jogler M."/>
            <person name="Boedeker C."/>
            <person name="Pinto D."/>
            <person name="Vollmers J."/>
            <person name="Rivas-Marin E."/>
            <person name="Kohn T."/>
            <person name="Peeters S.H."/>
            <person name="Heuer A."/>
            <person name="Rast P."/>
            <person name="Oberbeckmann S."/>
            <person name="Bunk B."/>
            <person name="Jeske O."/>
            <person name="Meyerdierks A."/>
            <person name="Storesund J.E."/>
            <person name="Kallscheuer N."/>
            <person name="Luecker S."/>
            <person name="Lage O.M."/>
            <person name="Pohl T."/>
            <person name="Merkel B.J."/>
            <person name="Hornburger P."/>
            <person name="Mueller R.-W."/>
            <person name="Bruemmer F."/>
            <person name="Labrenz M."/>
            <person name="Spormann A.M."/>
            <person name="Op den Camp H."/>
            <person name="Overmann J."/>
            <person name="Amann R."/>
            <person name="Jetten M.S.M."/>
            <person name="Mascher T."/>
            <person name="Medema M.H."/>
            <person name="Devos D.P."/>
            <person name="Kaster A.-K."/>
            <person name="Ovreas L."/>
            <person name="Rohde M."/>
            <person name="Galperin M.Y."/>
            <person name="Jogler C."/>
        </authorList>
    </citation>
    <scope>NUCLEOTIDE SEQUENCE [LARGE SCALE GENOMIC DNA]</scope>
    <source>
        <strain evidence="2 3">EC9</strain>
    </source>
</reference>
<dbReference type="EMBL" id="CP036261">
    <property type="protein sequence ID" value="QDS88028.1"/>
    <property type="molecule type" value="Genomic_DNA"/>
</dbReference>
<feature type="domain" description="Putative regulatory protein FmdB zinc ribbon" evidence="1">
    <location>
        <begin position="1"/>
        <end position="41"/>
    </location>
</feature>
<evidence type="ECO:0000259" key="1">
    <source>
        <dbReference type="SMART" id="SM00834"/>
    </source>
</evidence>
<accession>A0A517LZH8</accession>
<evidence type="ECO:0000313" key="3">
    <source>
        <dbReference type="Proteomes" id="UP000319557"/>
    </source>
</evidence>
<evidence type="ECO:0000313" key="2">
    <source>
        <dbReference type="EMBL" id="QDS88028.1"/>
    </source>
</evidence>
<dbReference type="KEGG" id="ruv:EC9_22140"/>
<dbReference type="SMART" id="SM00834">
    <property type="entry name" value="CxxC_CXXC_SSSS"/>
    <property type="match status" value="1"/>
</dbReference>
<proteinExistence type="predicted"/>
<dbReference type="AlphaFoldDB" id="A0A517LZH8"/>
<dbReference type="NCBIfam" id="TIGR02605">
    <property type="entry name" value="CxxC_CxxC_SSSS"/>
    <property type="match status" value="1"/>
</dbReference>
<dbReference type="RefSeq" id="WP_145119647.1">
    <property type="nucleotide sequence ID" value="NZ_CP036261.1"/>
</dbReference>
<keyword evidence="3" id="KW-1185">Reference proteome</keyword>
<protein>
    <submittedName>
        <fullName evidence="2">Zinc ribbon domain protein</fullName>
    </submittedName>
</protein>
<sequence>MPIYEYQCEGCGHAVEVLLRRFDEQPECPDCGGTKLDKLMSVPASPSTGSGGQLPVAGSGEACGAPRCCGGGCQM</sequence>
<dbReference type="OrthoDB" id="9813321at2"/>
<gene>
    <name evidence="2" type="ORF">EC9_22140</name>
</gene>
<dbReference type="Proteomes" id="UP000319557">
    <property type="component" value="Chromosome"/>
</dbReference>
<organism evidence="2 3">
    <name type="scientific">Rosistilla ulvae</name>
    <dbReference type="NCBI Taxonomy" id="1930277"/>
    <lineage>
        <taxon>Bacteria</taxon>
        <taxon>Pseudomonadati</taxon>
        <taxon>Planctomycetota</taxon>
        <taxon>Planctomycetia</taxon>
        <taxon>Pirellulales</taxon>
        <taxon>Pirellulaceae</taxon>
        <taxon>Rosistilla</taxon>
    </lineage>
</organism>
<name>A0A517LZH8_9BACT</name>
<dbReference type="Pfam" id="PF09723">
    <property type="entry name" value="Zn_ribbon_8"/>
    <property type="match status" value="1"/>
</dbReference>